<dbReference type="InterPro" id="IPR029510">
    <property type="entry name" value="Ald_DH_CS_GLU"/>
</dbReference>
<dbReference type="Pfam" id="PF00171">
    <property type="entry name" value="Aldedh"/>
    <property type="match status" value="1"/>
</dbReference>
<dbReference type="InterPro" id="IPR016161">
    <property type="entry name" value="Ald_DH/histidinol_DH"/>
</dbReference>
<comment type="similarity">
    <text evidence="1 4">Belongs to the aldehyde dehydrogenase family.</text>
</comment>
<dbReference type="Gene3D" id="3.40.309.10">
    <property type="entry name" value="Aldehyde Dehydrogenase, Chain A, domain 2"/>
    <property type="match status" value="1"/>
</dbReference>
<sequence length="452" mass="48149">MTTTQVINPATEQVITTVEMADLAATDAAIERAHRAWAGWRTIAPGDRARLLRRFAEAVDADLDHLAELEVANAGHPITVARLEAANVRDVLQYAAGMPERLLGQQIPVDGGIDITFHEPLGVVGVIAAWNFPMPIAAWGFAPALAAGNTVVLKPAELTPLTALRLGELARQAGLPEGVFQVLPGEGPVVGQRFVTHPAVRKVVFTGSTGVGKRIMAGCAEQVKRVTLELGGKSPNIVFADADLERAAAAAPYGVFMNSGQDCCARSRILVQRSVFDRFLELLEPAVRRFRVGDPLDETTEAGPLISAAHRERVAGFVDPAAVAFTGERPDGPGFWYPPTVVLPSGPTERVFTEEIFGPVAAVLPFDDEAEAIHLTNDTEFGLAGSVWTRDLGRALRVSRAVEAGNLSVNSHLSTRYSTPFGGSKQSGLGRELGPDAALAFTETKNVFIATD</sequence>
<dbReference type="SUPFAM" id="SSF53720">
    <property type="entry name" value="ALDH-like"/>
    <property type="match status" value="1"/>
</dbReference>
<protein>
    <submittedName>
        <fullName evidence="6">Aldehyde dehydrogenase family protein</fullName>
    </submittedName>
</protein>
<dbReference type="InterPro" id="IPR015590">
    <property type="entry name" value="Aldehyde_DH_dom"/>
</dbReference>
<dbReference type="KEGG" id="nah:F5544_31890"/>
<gene>
    <name evidence="6" type="ORF">F5544_31890</name>
</gene>
<evidence type="ECO:0000259" key="5">
    <source>
        <dbReference type="Pfam" id="PF00171"/>
    </source>
</evidence>
<evidence type="ECO:0000256" key="4">
    <source>
        <dbReference type="RuleBase" id="RU003345"/>
    </source>
</evidence>
<dbReference type="InterPro" id="IPR016163">
    <property type="entry name" value="Ald_DH_C"/>
</dbReference>
<dbReference type="EMBL" id="CP046172">
    <property type="protein sequence ID" value="QIS14217.1"/>
    <property type="molecule type" value="Genomic_DNA"/>
</dbReference>
<keyword evidence="2 4" id="KW-0560">Oxidoreductase</keyword>
<organism evidence="6 7">
    <name type="scientific">Nocardia arthritidis</name>
    <dbReference type="NCBI Taxonomy" id="228602"/>
    <lineage>
        <taxon>Bacteria</taxon>
        <taxon>Bacillati</taxon>
        <taxon>Actinomycetota</taxon>
        <taxon>Actinomycetes</taxon>
        <taxon>Mycobacteriales</taxon>
        <taxon>Nocardiaceae</taxon>
        <taxon>Nocardia</taxon>
    </lineage>
</organism>
<dbReference type="AlphaFoldDB" id="A0A6G9YMB9"/>
<evidence type="ECO:0000256" key="3">
    <source>
        <dbReference type="PROSITE-ProRule" id="PRU10007"/>
    </source>
</evidence>
<evidence type="ECO:0000313" key="7">
    <source>
        <dbReference type="Proteomes" id="UP000503540"/>
    </source>
</evidence>
<dbReference type="PROSITE" id="PS00070">
    <property type="entry name" value="ALDEHYDE_DEHYDR_CYS"/>
    <property type="match status" value="1"/>
</dbReference>
<dbReference type="RefSeq" id="WP_167476659.1">
    <property type="nucleotide sequence ID" value="NZ_CP046172.1"/>
</dbReference>
<dbReference type="InterPro" id="IPR016162">
    <property type="entry name" value="Ald_DH_N"/>
</dbReference>
<feature type="active site" evidence="3">
    <location>
        <position position="229"/>
    </location>
</feature>
<reference evidence="6 7" key="1">
    <citation type="journal article" date="2019" name="ACS Chem. Biol.">
        <title>Identification and Mobilization of a Cryptic Antibiotic Biosynthesis Gene Locus from a Human-Pathogenic Nocardia Isolate.</title>
        <authorList>
            <person name="Herisse M."/>
            <person name="Ishida K."/>
            <person name="Porter J.L."/>
            <person name="Howden B."/>
            <person name="Hertweck C."/>
            <person name="Stinear T.P."/>
            <person name="Pidot S.J."/>
        </authorList>
    </citation>
    <scope>NUCLEOTIDE SEQUENCE [LARGE SCALE GENOMIC DNA]</scope>
    <source>
        <strain evidence="6 7">AUSMDU00012717</strain>
    </source>
</reference>
<evidence type="ECO:0000256" key="1">
    <source>
        <dbReference type="ARBA" id="ARBA00009986"/>
    </source>
</evidence>
<dbReference type="PROSITE" id="PS00687">
    <property type="entry name" value="ALDEHYDE_DEHYDR_GLU"/>
    <property type="match status" value="1"/>
</dbReference>
<name>A0A6G9YMB9_9NOCA</name>
<dbReference type="FunFam" id="3.40.605.10:FF:000007">
    <property type="entry name" value="NAD/NADP-dependent betaine aldehyde dehydrogenase"/>
    <property type="match status" value="1"/>
</dbReference>
<feature type="domain" description="Aldehyde dehydrogenase" evidence="5">
    <location>
        <begin position="3"/>
        <end position="447"/>
    </location>
</feature>
<dbReference type="InterPro" id="IPR016160">
    <property type="entry name" value="Ald_DH_CS_CYS"/>
</dbReference>
<keyword evidence="7" id="KW-1185">Reference proteome</keyword>
<dbReference type="PANTHER" id="PTHR11699">
    <property type="entry name" value="ALDEHYDE DEHYDROGENASE-RELATED"/>
    <property type="match status" value="1"/>
</dbReference>
<dbReference type="Proteomes" id="UP000503540">
    <property type="component" value="Chromosome"/>
</dbReference>
<dbReference type="GO" id="GO:0016620">
    <property type="term" value="F:oxidoreductase activity, acting on the aldehyde or oxo group of donors, NAD or NADP as acceptor"/>
    <property type="evidence" value="ECO:0007669"/>
    <property type="project" value="InterPro"/>
</dbReference>
<accession>A0A6G9YMB9</accession>
<dbReference type="Gene3D" id="3.40.605.10">
    <property type="entry name" value="Aldehyde Dehydrogenase, Chain A, domain 1"/>
    <property type="match status" value="1"/>
</dbReference>
<evidence type="ECO:0000256" key="2">
    <source>
        <dbReference type="ARBA" id="ARBA00023002"/>
    </source>
</evidence>
<evidence type="ECO:0000313" key="6">
    <source>
        <dbReference type="EMBL" id="QIS14217.1"/>
    </source>
</evidence>
<proteinExistence type="inferred from homology"/>